<dbReference type="Proteomes" id="UP001466933">
    <property type="component" value="Unassembled WGS sequence"/>
</dbReference>
<gene>
    <name evidence="2" type="ORF">VOI36_28115</name>
</gene>
<dbReference type="RefSeq" id="WP_343494253.1">
    <property type="nucleotide sequence ID" value="NZ_JBCPYA010000014.1"/>
</dbReference>
<evidence type="ECO:0000313" key="3">
    <source>
        <dbReference type="Proteomes" id="UP001466933"/>
    </source>
</evidence>
<evidence type="ECO:0000313" key="2">
    <source>
        <dbReference type="EMBL" id="MEN2473781.1"/>
    </source>
</evidence>
<accession>A0ABU9WNW8</accession>
<dbReference type="EMBL" id="JBCPYA010000014">
    <property type="protein sequence ID" value="MEN2473781.1"/>
    <property type="molecule type" value="Genomic_DNA"/>
</dbReference>
<organism evidence="2 3">
    <name type="scientific">Burkholderia theae</name>
    <dbReference type="NCBI Taxonomy" id="3143496"/>
    <lineage>
        <taxon>Bacteria</taxon>
        <taxon>Pseudomonadati</taxon>
        <taxon>Pseudomonadota</taxon>
        <taxon>Betaproteobacteria</taxon>
        <taxon>Burkholderiales</taxon>
        <taxon>Burkholderiaceae</taxon>
        <taxon>Burkholderia</taxon>
    </lineage>
</organism>
<comment type="caution">
    <text evidence="2">The sequence shown here is derived from an EMBL/GenBank/DDBJ whole genome shotgun (WGS) entry which is preliminary data.</text>
</comment>
<proteinExistence type="predicted"/>
<keyword evidence="3" id="KW-1185">Reference proteome</keyword>
<feature type="region of interest" description="Disordered" evidence="1">
    <location>
        <begin position="97"/>
        <end position="117"/>
    </location>
</feature>
<reference evidence="2 3" key="1">
    <citation type="submission" date="2024-05" db="EMBL/GenBank/DDBJ databases">
        <title>Burkholderia sp. Nov. a novel bacteria isolated from rhizosphere soil of Camellia sinensis.</title>
        <authorList>
            <person name="Dong Y."/>
        </authorList>
    </citation>
    <scope>NUCLEOTIDE SEQUENCE [LARGE SCALE GENOMIC DNA]</scope>
    <source>
        <strain evidence="2 3">GS2Y</strain>
    </source>
</reference>
<evidence type="ECO:0000256" key="1">
    <source>
        <dbReference type="SAM" id="MobiDB-lite"/>
    </source>
</evidence>
<sequence>MQITKTARFETNTLNDLSMVPLACAFARHGLMTAAERSCNEIVRRVAHPPDDLHYEIKLLHRYDGATATEHRHVAALDTRPPVPASAHMHIPLYEKLNPTAPALRDRTRTNQPELQS</sequence>
<name>A0ABU9WNW8_9BURK</name>
<protein>
    <submittedName>
        <fullName evidence="2">Uncharacterized protein</fullName>
    </submittedName>
</protein>